<keyword evidence="5" id="KW-1185">Reference proteome</keyword>
<feature type="domain" description="Serine/threonine-protein phosphatase 4 regulatory subunit 3-like central" evidence="3">
    <location>
        <begin position="160"/>
        <end position="431"/>
    </location>
</feature>
<dbReference type="PANTHER" id="PTHR23318">
    <property type="entry name" value="ATP SYNTHASE GAMMA-RELATED"/>
    <property type="match status" value="1"/>
</dbReference>
<name>A0A8S1PZ80_PARPR</name>
<dbReference type="OMA" id="KEDWCIN"/>
<accession>A0A8S1PZ80</accession>
<dbReference type="EMBL" id="CAJJDM010000142">
    <property type="protein sequence ID" value="CAD8108697.1"/>
    <property type="molecule type" value="Genomic_DNA"/>
</dbReference>
<dbReference type="AlphaFoldDB" id="A0A8S1PZ80"/>
<evidence type="ECO:0000259" key="3">
    <source>
        <dbReference type="Pfam" id="PF04802"/>
    </source>
</evidence>
<comment type="caution">
    <text evidence="4">The sequence shown here is derived from an EMBL/GenBank/DDBJ whole genome shotgun (WGS) entry which is preliminary data.</text>
</comment>
<evidence type="ECO:0000256" key="2">
    <source>
        <dbReference type="ARBA" id="ARBA00023242"/>
    </source>
</evidence>
<evidence type="ECO:0000256" key="1">
    <source>
        <dbReference type="ARBA" id="ARBA00004123"/>
    </source>
</evidence>
<reference evidence="4" key="1">
    <citation type="submission" date="2021-01" db="EMBL/GenBank/DDBJ databases">
        <authorList>
            <consortium name="Genoscope - CEA"/>
            <person name="William W."/>
        </authorList>
    </citation>
    <scope>NUCLEOTIDE SEQUENCE</scope>
</reference>
<organism evidence="4 5">
    <name type="scientific">Paramecium primaurelia</name>
    <dbReference type="NCBI Taxonomy" id="5886"/>
    <lineage>
        <taxon>Eukaryota</taxon>
        <taxon>Sar</taxon>
        <taxon>Alveolata</taxon>
        <taxon>Ciliophora</taxon>
        <taxon>Intramacronucleata</taxon>
        <taxon>Oligohymenophorea</taxon>
        <taxon>Peniculida</taxon>
        <taxon>Parameciidae</taxon>
        <taxon>Paramecium</taxon>
    </lineage>
</organism>
<dbReference type="InterPro" id="IPR051137">
    <property type="entry name" value="PP4R3-like"/>
</dbReference>
<dbReference type="InterPro" id="IPR006887">
    <property type="entry name" value="P4R3-like_central_dom"/>
</dbReference>
<protein>
    <recommendedName>
        <fullName evidence="3">Serine/threonine-protein phosphatase 4 regulatory subunit 3-like central domain-containing protein</fullName>
    </recommendedName>
</protein>
<sequence length="681" mass="80713">MNSSSKAKVFVHSDRQWEEICVGYVQIVHTDGATFIRGIMEKQLKQCNNIVTYSHLNINKEDWCINLKVNPEITYEQQGDNIISWEEIELKLEIAISFIDCRYSQEFWNQLQNSKRHFRYDDPESTYPIIPSQQNLEAVQLWISDNPELIIQKLTTDPHNTFLEALAKIFQDSEQQQHLHTLEQLHYVIRNLSIYIQCMNLVYLKNENVLKKLLSDKFYMTLFGIMEYHSENKGPQRVSYRNFLSQELKFHQITDLDNEIMEKIHFNYRLSYLKESVMAYYLYLEDPIYNQFNFYINQNNQSILESLLLNHSSQFEQYLISFLDNLELNCKFINEFFLSFKQFLQIQSLNEAFVNCIGKTDLLRALFSKTLENQQQQLCFTTLQLTIMIGNSNSQYFQEFLKQNQQLFWQSMEALLFSNMTTLHSMIIDIIQYICLNQAILSQGIDWLMKCFNQKLNASAAASLQEIVQLICQQQKTFSQELIVLSNHILNILNQQQKLIIKDKFMIMPALKHFKYLCTSNYSQIVKPYCESFIQISSSGRIHGILEGQIRDIIKYIKTNTTLSHYIVIQVKNLNLQDHPLYQKLVQQYSYVQLEDGSKIRMQMEDLKYYENDDSEEQAPQQQTVQVIREEIRLDFSKIVRKRNDNDEDEDEVKVRETKPKGIIFGENCFKRIKTDDDDEN</sequence>
<proteinExistence type="predicted"/>
<keyword evidence="2" id="KW-0539">Nucleus</keyword>
<dbReference type="Pfam" id="PF04802">
    <property type="entry name" value="PP4R3"/>
    <property type="match status" value="1"/>
</dbReference>
<gene>
    <name evidence="4" type="ORF">PPRIM_AZ9-3.1.T1380013</name>
</gene>
<evidence type="ECO:0000313" key="5">
    <source>
        <dbReference type="Proteomes" id="UP000688137"/>
    </source>
</evidence>
<dbReference type="PANTHER" id="PTHR23318:SF0">
    <property type="entry name" value="SERINE_THREONINE-PROTEIN PHOSPHATASE 4 REGULATORY SUBUNIT 3"/>
    <property type="match status" value="1"/>
</dbReference>
<dbReference type="GO" id="GO:0005654">
    <property type="term" value="C:nucleoplasm"/>
    <property type="evidence" value="ECO:0007669"/>
    <property type="project" value="TreeGrafter"/>
</dbReference>
<evidence type="ECO:0000313" key="4">
    <source>
        <dbReference type="EMBL" id="CAD8108697.1"/>
    </source>
</evidence>
<dbReference type="Proteomes" id="UP000688137">
    <property type="component" value="Unassembled WGS sequence"/>
</dbReference>
<dbReference type="GO" id="GO:0030289">
    <property type="term" value="C:protein phosphatase 4 complex"/>
    <property type="evidence" value="ECO:0007669"/>
    <property type="project" value="TreeGrafter"/>
</dbReference>
<dbReference type="GO" id="GO:0072542">
    <property type="term" value="F:protein phosphatase activator activity"/>
    <property type="evidence" value="ECO:0007669"/>
    <property type="project" value="TreeGrafter"/>
</dbReference>
<comment type="subcellular location">
    <subcellularLocation>
        <location evidence="1">Nucleus</location>
    </subcellularLocation>
</comment>